<reference evidence="3" key="1">
    <citation type="journal article" date="2014" name="Cell">
        <title>The Architecture of a Scrambled Genome Reveals Massive Levels of Genomic Rearrangement during Development.</title>
        <authorList>
            <person name="Chen X."/>
            <person name="Bracht J.R."/>
            <person name="Goldman A.D."/>
            <person name="Dolzhenko E."/>
            <person name="Clay D.M."/>
            <person name="Swart E.C."/>
            <person name="Perlman D.H."/>
            <person name="Doak T.G."/>
            <person name="Stuart A."/>
            <person name="Amemiya C.T."/>
            <person name="Sebra R.P."/>
            <person name="Landweber L.F."/>
        </authorList>
    </citation>
    <scope>NUCLEOTIDE SEQUENCE [LARGE SCALE GENOMIC DNA]</scope>
    <source>
        <strain evidence="3">JRB310</strain>
    </source>
</reference>
<comment type="caution">
    <text evidence="2">The sequence shown here is derived from an EMBL/GenBank/DDBJ whole genome shotgun (WGS) entry which is preliminary data.</text>
</comment>
<feature type="region of interest" description="Disordered" evidence="1">
    <location>
        <begin position="172"/>
        <end position="198"/>
    </location>
</feature>
<name>A0A073HZU9_9SPIT</name>
<dbReference type="AlphaFoldDB" id="A0A073HZU9"/>
<dbReference type="EMBL" id="ARYC01001644">
    <property type="protein sequence ID" value="KEJ82959.1"/>
    <property type="molecule type" value="Genomic_DNA"/>
</dbReference>
<evidence type="ECO:0000256" key="1">
    <source>
        <dbReference type="SAM" id="MobiDB-lite"/>
    </source>
</evidence>
<keyword evidence="3" id="KW-1185">Reference proteome</keyword>
<protein>
    <submittedName>
        <fullName evidence="2">Uncharacterized protein</fullName>
    </submittedName>
</protein>
<proteinExistence type="predicted"/>
<evidence type="ECO:0000313" key="3">
    <source>
        <dbReference type="Proteomes" id="UP000053232"/>
    </source>
</evidence>
<dbReference type="Proteomes" id="UP000053232">
    <property type="component" value="Unassembled WGS sequence"/>
</dbReference>
<feature type="compositionally biased region" description="Polar residues" evidence="1">
    <location>
        <begin position="181"/>
        <end position="198"/>
    </location>
</feature>
<accession>A0A073HZU9</accession>
<organism evidence="2 3">
    <name type="scientific">Oxytricha trifallax</name>
    <dbReference type="NCBI Taxonomy" id="1172189"/>
    <lineage>
        <taxon>Eukaryota</taxon>
        <taxon>Sar</taxon>
        <taxon>Alveolata</taxon>
        <taxon>Ciliophora</taxon>
        <taxon>Intramacronucleata</taxon>
        <taxon>Spirotrichea</taxon>
        <taxon>Stichotrichia</taxon>
        <taxon>Sporadotrichida</taxon>
        <taxon>Oxytrichidae</taxon>
        <taxon>Oxytrichinae</taxon>
        <taxon>Oxytricha</taxon>
    </lineage>
</organism>
<evidence type="ECO:0000313" key="2">
    <source>
        <dbReference type="EMBL" id="KEJ82959.1"/>
    </source>
</evidence>
<gene>
    <name evidence="2" type="ORF">OXYTRIMIC_587</name>
</gene>
<sequence>MSLVSDPKSLNLGAPLFRDKAANSLQDLAQYSQAKFGQDYDYWETDSNLSDGYSSDTNSDLEFKESDIELDDEYSAKLQHRRHFHQQQTLNWYGVQSKHRQKRNEQKFHVQPTLHWNGHNWYVPPQPNTPQIDPNYYKGQKFQQIFNSLRPQYLTNPFTAKGKKILDKPNEGTEIKKHTSKNNTQKHLQKNKTPTNGISELEPLRLRSKWEVLQRSPHFQTPEHHTNQLKINRNLTTLFNSKNPTTLYLLNRLPRYKRNHAFLLTRFAKNHPTIQARYLKNHPRKWIRYVKNHPTTHQIGKTLLNRQGTYQNLARF</sequence>